<accession>A0AAD4CRY5</accession>
<organism evidence="1 2">
    <name type="scientific">Aspergillus nanangensis</name>
    <dbReference type="NCBI Taxonomy" id="2582783"/>
    <lineage>
        <taxon>Eukaryota</taxon>
        <taxon>Fungi</taxon>
        <taxon>Dikarya</taxon>
        <taxon>Ascomycota</taxon>
        <taxon>Pezizomycotina</taxon>
        <taxon>Eurotiomycetes</taxon>
        <taxon>Eurotiomycetidae</taxon>
        <taxon>Eurotiales</taxon>
        <taxon>Aspergillaceae</taxon>
        <taxon>Aspergillus</taxon>
        <taxon>Aspergillus subgen. Circumdati</taxon>
    </lineage>
</organism>
<dbReference type="SUPFAM" id="SSF51735">
    <property type="entry name" value="NAD(P)-binding Rossmann-fold domains"/>
    <property type="match status" value="1"/>
</dbReference>
<dbReference type="AlphaFoldDB" id="A0AAD4CRY5"/>
<evidence type="ECO:0000313" key="1">
    <source>
        <dbReference type="EMBL" id="KAF9891631.1"/>
    </source>
</evidence>
<proteinExistence type="predicted"/>
<keyword evidence="2" id="KW-1185">Reference proteome</keyword>
<dbReference type="Gene3D" id="3.40.50.720">
    <property type="entry name" value="NAD(P)-binding Rossmann-like Domain"/>
    <property type="match status" value="1"/>
</dbReference>
<protein>
    <recommendedName>
        <fullName evidence="3">Short-chain dehydrogenase</fullName>
    </recommendedName>
</protein>
<name>A0AAD4CRY5_ASPNN</name>
<gene>
    <name evidence="1" type="ORF">FE257_003642</name>
</gene>
<dbReference type="EMBL" id="VCAU01000017">
    <property type="protein sequence ID" value="KAF9891631.1"/>
    <property type="molecule type" value="Genomic_DNA"/>
</dbReference>
<dbReference type="PANTHER" id="PTHR43431">
    <property type="entry name" value="OXIDOREDUCTASE, SHORT CHAIN DEHYDROGENASE/REDUCTASE FAMILY (AFU_ORTHOLOGUE AFUA_5G14000)"/>
    <property type="match status" value="1"/>
</dbReference>
<evidence type="ECO:0000313" key="2">
    <source>
        <dbReference type="Proteomes" id="UP001194746"/>
    </source>
</evidence>
<dbReference type="Pfam" id="PF00106">
    <property type="entry name" value="adh_short"/>
    <property type="match status" value="1"/>
</dbReference>
<reference evidence="1" key="2">
    <citation type="submission" date="2020-02" db="EMBL/GenBank/DDBJ databases">
        <authorList>
            <person name="Gilchrist C.L.M."/>
            <person name="Chooi Y.-H."/>
        </authorList>
    </citation>
    <scope>NUCLEOTIDE SEQUENCE</scope>
    <source>
        <strain evidence="1">MST-FP2251</strain>
    </source>
</reference>
<comment type="caution">
    <text evidence="1">The sequence shown here is derived from an EMBL/GenBank/DDBJ whole genome shotgun (WGS) entry which is preliminary data.</text>
</comment>
<dbReference type="CDD" id="cd05373">
    <property type="entry name" value="SDR_c10"/>
    <property type="match status" value="1"/>
</dbReference>
<evidence type="ECO:0008006" key="3">
    <source>
        <dbReference type="Google" id="ProtNLM"/>
    </source>
</evidence>
<reference evidence="1" key="1">
    <citation type="journal article" date="2019" name="Beilstein J. Org. Chem.">
        <title>Nanangenines: drimane sesquiterpenoids as the dominant metabolite cohort of a novel Australian fungus, Aspergillus nanangensis.</title>
        <authorList>
            <person name="Lacey H.J."/>
            <person name="Gilchrist C.L.M."/>
            <person name="Crombie A."/>
            <person name="Kalaitzis J.A."/>
            <person name="Vuong D."/>
            <person name="Rutledge P.J."/>
            <person name="Turner P."/>
            <person name="Pitt J.I."/>
            <person name="Lacey E."/>
            <person name="Chooi Y.H."/>
            <person name="Piggott A.M."/>
        </authorList>
    </citation>
    <scope>NUCLEOTIDE SEQUENCE</scope>
    <source>
        <strain evidence="1">MST-FP2251</strain>
    </source>
</reference>
<sequence>MALNPSQKRVLAVIGVGPGIGEAVSRHFAEKGFYVALIARTEDRLRQIQDSINEANGNPSARYYVTDVRDETQVINTFAAIKKDLGPVHVLIYNAGSRRLRPRTILETPTEEFESFVRINMFGALFAAKCVLPDMVAVGEGTILFTGATASIRGSPGLGGFSPGKFGLRALSQMITREFQGKGIHAAHVIVDGPVQSDIIGGFVKSRWEKAGETEKLKEMDRYLMQPKDLAGIYWYLYTQPRSTWTQELDVRAEREQMFSKL</sequence>
<dbReference type="PANTHER" id="PTHR43431:SF7">
    <property type="entry name" value="OXIDOREDUCTASE, SHORT CHAIN DEHYDROGENASE_REDUCTASE FAMILY (AFU_ORTHOLOGUE AFUA_5G14000)"/>
    <property type="match status" value="1"/>
</dbReference>
<dbReference type="InterPro" id="IPR002347">
    <property type="entry name" value="SDR_fam"/>
</dbReference>
<dbReference type="PRINTS" id="PR00081">
    <property type="entry name" value="GDHRDH"/>
</dbReference>
<dbReference type="InterPro" id="IPR036291">
    <property type="entry name" value="NAD(P)-bd_dom_sf"/>
</dbReference>
<dbReference type="Proteomes" id="UP001194746">
    <property type="component" value="Unassembled WGS sequence"/>
</dbReference>